<reference evidence="3" key="1">
    <citation type="submission" date="2016-09" db="EMBL/GenBank/DDBJ databases">
        <authorList>
            <person name="Varghese N."/>
            <person name="Submissions S."/>
        </authorList>
    </citation>
    <scope>NUCLEOTIDE SEQUENCE [LARGE SCALE GENOMIC DNA]</scope>
    <source>
        <strain evidence="3">JS23</strain>
    </source>
</reference>
<evidence type="ECO:0000256" key="1">
    <source>
        <dbReference type="SAM" id="MobiDB-lite"/>
    </source>
</evidence>
<gene>
    <name evidence="2" type="ORF">SAMN05216551_101275</name>
</gene>
<protein>
    <submittedName>
        <fullName evidence="2">Cyclase</fullName>
    </submittedName>
</protein>
<sequence length="362" mass="39110">MSNDMPAGRSPRWRQRPAGSTWGDFGPDDQLGRLNLITRQKVREGLAEAREGLPFSLSLPLDYPGGNALNPNRHPPVLRPTRRRGLVNFNCLLGELEPGRPDVLSDDLAILHLQYSTQWDGLSHAGSMFDADGDGIPEPVYYNGFRAGVELIGPSDRADAGIDADSRQVDGRWPSTSAAHALGVGPMAEHAVQGRAAMVDLHAHYGDARTLVGYDALQRVLDADRVEIERGDIVCLHTGFAEAVLGMNRQPDPARLNALGAVLDGRDEKLLQWITDTELAAIAADNYAVEAHPAAGGDACCAALPLHEHCLFKLGVHLGELWRLSPLAAWLRAHDRYRFLLTAPPLNLPGAVASPLTPVATV</sequence>
<dbReference type="Pfam" id="PF04199">
    <property type="entry name" value="Cyclase"/>
    <property type="match status" value="1"/>
</dbReference>
<dbReference type="Gene3D" id="3.50.30.50">
    <property type="entry name" value="Putative cyclase"/>
    <property type="match status" value="1"/>
</dbReference>
<organism evidence="2 3">
    <name type="scientific">Chitinasiproducens palmae</name>
    <dbReference type="NCBI Taxonomy" id="1770053"/>
    <lineage>
        <taxon>Bacteria</taxon>
        <taxon>Pseudomonadati</taxon>
        <taxon>Pseudomonadota</taxon>
        <taxon>Betaproteobacteria</taxon>
        <taxon>Burkholderiales</taxon>
        <taxon>Burkholderiaceae</taxon>
        <taxon>Chitinasiproducens</taxon>
    </lineage>
</organism>
<dbReference type="EMBL" id="FNLO01000001">
    <property type="protein sequence ID" value="SDV46353.1"/>
    <property type="molecule type" value="Genomic_DNA"/>
</dbReference>
<proteinExistence type="predicted"/>
<dbReference type="PANTHER" id="PTHR34861:SF10">
    <property type="entry name" value="CYCLASE"/>
    <property type="match status" value="1"/>
</dbReference>
<dbReference type="SUPFAM" id="SSF102198">
    <property type="entry name" value="Putative cyclase"/>
    <property type="match status" value="1"/>
</dbReference>
<dbReference type="STRING" id="1770053.SAMN05216551_101275"/>
<dbReference type="PANTHER" id="PTHR34861">
    <property type="match status" value="1"/>
</dbReference>
<evidence type="ECO:0000313" key="2">
    <source>
        <dbReference type="EMBL" id="SDV46353.1"/>
    </source>
</evidence>
<name>A0A1H2PJ51_9BURK</name>
<dbReference type="RefSeq" id="WP_235837738.1">
    <property type="nucleotide sequence ID" value="NZ_FNLO01000001.1"/>
</dbReference>
<keyword evidence="3" id="KW-1185">Reference proteome</keyword>
<dbReference type="AlphaFoldDB" id="A0A1H2PJ51"/>
<accession>A0A1H2PJ51</accession>
<dbReference type="GO" id="GO:0004061">
    <property type="term" value="F:arylformamidase activity"/>
    <property type="evidence" value="ECO:0007669"/>
    <property type="project" value="InterPro"/>
</dbReference>
<dbReference type="Proteomes" id="UP000243719">
    <property type="component" value="Unassembled WGS sequence"/>
</dbReference>
<evidence type="ECO:0000313" key="3">
    <source>
        <dbReference type="Proteomes" id="UP000243719"/>
    </source>
</evidence>
<feature type="region of interest" description="Disordered" evidence="1">
    <location>
        <begin position="1"/>
        <end position="27"/>
    </location>
</feature>
<dbReference type="InterPro" id="IPR007325">
    <property type="entry name" value="KFase/CYL"/>
</dbReference>
<dbReference type="InterPro" id="IPR037175">
    <property type="entry name" value="KFase_sf"/>
</dbReference>
<dbReference type="GO" id="GO:0019441">
    <property type="term" value="P:L-tryptophan catabolic process to kynurenine"/>
    <property type="evidence" value="ECO:0007669"/>
    <property type="project" value="InterPro"/>
</dbReference>